<dbReference type="AlphaFoldDB" id="A0A0L0T452"/>
<gene>
    <name evidence="3" type="ORF">AMAG_14072</name>
</gene>
<dbReference type="Gene3D" id="3.40.50.300">
    <property type="entry name" value="P-loop containing nucleotide triphosphate hydrolases"/>
    <property type="match status" value="1"/>
</dbReference>
<dbReference type="InterPro" id="IPR003593">
    <property type="entry name" value="AAA+_ATPase"/>
</dbReference>
<dbReference type="CDD" id="cd19481">
    <property type="entry name" value="RecA-like_protease"/>
    <property type="match status" value="1"/>
</dbReference>
<sequence>MARTKQTARKTGTTGPSLDAQLAARGAERIDDTDLAEYPQARIPHPEGGAVMGMAESDERAETAPQKWECEAMDNGRGDARFDAAEAARDAAGTSSAAAGPVENAQVTTGTETEVKELTWRVVDELWSPEDYKWTMVRMPKTAANDGRKYLFVVHRRVCVSGTIKVMVRVLSPALVKTLQKIVAPHERLYESVPFMPCNHLFASRLALREWLDRPAEEEEEEKAGEVLTKVEEMQRLTPDQVAEARRGVRMLLEFMDEEMSETLATYNALVQDDLITYEFLWHMFAAGDQVVFPHSDIGGALQAMTVTSAKYVESQREEPAYFALIGKTIEWDGTRFFTHEQQNGLDLLTANDFDPAKWTDLDWMRMPPVVYGFSLAKKAWGEMLVDEVVDIEFDPHVYDQLVLPSDTKELIKGLVESHEAGGLVGDVIEGKGQGLIFLLHGNPGCGKTLTAEAIAEQLQRPLYAIGVGELGTIPGQLEQSLQRALDLAEAWNAVLLLDEADVFLEQRSSQDLIRNGMVACFLRALERYSGILFLTTNRVAEFDAAFGSRITLAMRYADLDTNGRAKIWTQVLDRIHDGQRAAWVSRIDLPPLAAVPLNGRRIKSVLRTAQAMATREGRDLEMTHIRKVLRLVSEFKERPADQQNARIAVRERWMRVLEEDQVGAHGTVVQRAAVWWDAAVAAAPALWRQTAIVAVPAAAVAVAVVLGQSRIRNAVVELVRQV</sequence>
<proteinExistence type="predicted"/>
<dbReference type="Proteomes" id="UP000054350">
    <property type="component" value="Unassembled WGS sequence"/>
</dbReference>
<dbReference type="STRING" id="578462.A0A0L0T452"/>
<dbReference type="SUPFAM" id="SSF52540">
    <property type="entry name" value="P-loop containing nucleoside triphosphate hydrolases"/>
    <property type="match status" value="1"/>
</dbReference>
<feature type="region of interest" description="Disordered" evidence="1">
    <location>
        <begin position="1"/>
        <end position="34"/>
    </location>
</feature>
<dbReference type="Pfam" id="PF00004">
    <property type="entry name" value="AAA"/>
    <property type="match status" value="1"/>
</dbReference>
<dbReference type="EMBL" id="GG745361">
    <property type="protein sequence ID" value="KNE69507.1"/>
    <property type="molecule type" value="Genomic_DNA"/>
</dbReference>
<evidence type="ECO:0000313" key="4">
    <source>
        <dbReference type="Proteomes" id="UP000054350"/>
    </source>
</evidence>
<protein>
    <recommendedName>
        <fullName evidence="2">AAA+ ATPase domain-containing protein</fullName>
    </recommendedName>
</protein>
<reference evidence="4" key="2">
    <citation type="submission" date="2009-11" db="EMBL/GenBank/DDBJ databases">
        <title>The Genome Sequence of Allomyces macrogynus strain ATCC 38327.</title>
        <authorList>
            <consortium name="The Broad Institute Genome Sequencing Platform"/>
            <person name="Russ C."/>
            <person name="Cuomo C."/>
            <person name="Shea T."/>
            <person name="Young S.K."/>
            <person name="Zeng Q."/>
            <person name="Koehrsen M."/>
            <person name="Haas B."/>
            <person name="Borodovsky M."/>
            <person name="Guigo R."/>
            <person name="Alvarado L."/>
            <person name="Berlin A."/>
            <person name="Borenstein D."/>
            <person name="Chen Z."/>
            <person name="Engels R."/>
            <person name="Freedman E."/>
            <person name="Gellesch M."/>
            <person name="Goldberg J."/>
            <person name="Griggs A."/>
            <person name="Gujja S."/>
            <person name="Heiman D."/>
            <person name="Hepburn T."/>
            <person name="Howarth C."/>
            <person name="Jen D."/>
            <person name="Larson L."/>
            <person name="Lewis B."/>
            <person name="Mehta T."/>
            <person name="Park D."/>
            <person name="Pearson M."/>
            <person name="Roberts A."/>
            <person name="Saif S."/>
            <person name="Shenoy N."/>
            <person name="Sisk P."/>
            <person name="Stolte C."/>
            <person name="Sykes S."/>
            <person name="Walk T."/>
            <person name="White J."/>
            <person name="Yandava C."/>
            <person name="Burger G."/>
            <person name="Gray M.W."/>
            <person name="Holland P.W.H."/>
            <person name="King N."/>
            <person name="Lang F.B.F."/>
            <person name="Roger A.J."/>
            <person name="Ruiz-Trillo I."/>
            <person name="Lander E."/>
            <person name="Nusbaum C."/>
        </authorList>
    </citation>
    <scope>NUCLEOTIDE SEQUENCE [LARGE SCALE GENOMIC DNA]</scope>
    <source>
        <strain evidence="4">ATCC 38327</strain>
    </source>
</reference>
<dbReference type="SMART" id="SM00382">
    <property type="entry name" value="AAA"/>
    <property type="match status" value="1"/>
</dbReference>
<name>A0A0L0T452_ALLM3</name>
<feature type="domain" description="AAA+ ATPase" evidence="2">
    <location>
        <begin position="434"/>
        <end position="561"/>
    </location>
</feature>
<dbReference type="PANTHER" id="PTHR46411:SF3">
    <property type="entry name" value="AAA+ ATPASE DOMAIN-CONTAINING PROTEIN"/>
    <property type="match status" value="1"/>
</dbReference>
<dbReference type="GO" id="GO:0005524">
    <property type="term" value="F:ATP binding"/>
    <property type="evidence" value="ECO:0007669"/>
    <property type="project" value="InterPro"/>
</dbReference>
<dbReference type="OrthoDB" id="10042665at2759"/>
<dbReference type="VEuPathDB" id="FungiDB:AMAG_14072"/>
<dbReference type="Pfam" id="PF22942">
    <property type="entry name" value="DUF7025"/>
    <property type="match status" value="1"/>
</dbReference>
<dbReference type="GO" id="GO:0016887">
    <property type="term" value="F:ATP hydrolysis activity"/>
    <property type="evidence" value="ECO:0007669"/>
    <property type="project" value="InterPro"/>
</dbReference>
<dbReference type="PANTHER" id="PTHR46411">
    <property type="entry name" value="FAMILY ATPASE, PUTATIVE-RELATED"/>
    <property type="match status" value="1"/>
</dbReference>
<accession>A0A0L0T452</accession>
<organism evidence="3 4">
    <name type="scientific">Allomyces macrogynus (strain ATCC 38327)</name>
    <name type="common">Allomyces javanicus var. macrogynus</name>
    <dbReference type="NCBI Taxonomy" id="578462"/>
    <lineage>
        <taxon>Eukaryota</taxon>
        <taxon>Fungi</taxon>
        <taxon>Fungi incertae sedis</taxon>
        <taxon>Blastocladiomycota</taxon>
        <taxon>Blastocladiomycetes</taxon>
        <taxon>Blastocladiales</taxon>
        <taxon>Blastocladiaceae</taxon>
        <taxon>Allomyces</taxon>
    </lineage>
</organism>
<evidence type="ECO:0000256" key="1">
    <source>
        <dbReference type="SAM" id="MobiDB-lite"/>
    </source>
</evidence>
<dbReference type="InterPro" id="IPR054289">
    <property type="entry name" value="DUF7025"/>
</dbReference>
<dbReference type="eggNOG" id="KOG0737">
    <property type="taxonomic scope" value="Eukaryota"/>
</dbReference>
<dbReference type="InterPro" id="IPR003959">
    <property type="entry name" value="ATPase_AAA_core"/>
</dbReference>
<evidence type="ECO:0000313" key="3">
    <source>
        <dbReference type="EMBL" id="KNE69507.1"/>
    </source>
</evidence>
<keyword evidence="4" id="KW-1185">Reference proteome</keyword>
<dbReference type="InterPro" id="IPR027417">
    <property type="entry name" value="P-loop_NTPase"/>
</dbReference>
<evidence type="ECO:0000259" key="2">
    <source>
        <dbReference type="SMART" id="SM00382"/>
    </source>
</evidence>
<reference evidence="3 4" key="1">
    <citation type="submission" date="2009-11" db="EMBL/GenBank/DDBJ databases">
        <title>Annotation of Allomyces macrogynus ATCC 38327.</title>
        <authorList>
            <consortium name="The Broad Institute Genome Sequencing Platform"/>
            <person name="Russ C."/>
            <person name="Cuomo C."/>
            <person name="Burger G."/>
            <person name="Gray M.W."/>
            <person name="Holland P.W.H."/>
            <person name="King N."/>
            <person name="Lang F.B.F."/>
            <person name="Roger A.J."/>
            <person name="Ruiz-Trillo I."/>
            <person name="Young S.K."/>
            <person name="Zeng Q."/>
            <person name="Gargeya S."/>
            <person name="Fitzgerald M."/>
            <person name="Haas B."/>
            <person name="Abouelleil A."/>
            <person name="Alvarado L."/>
            <person name="Arachchi H.M."/>
            <person name="Berlin A."/>
            <person name="Chapman S.B."/>
            <person name="Gearin G."/>
            <person name="Goldberg J."/>
            <person name="Griggs A."/>
            <person name="Gujja S."/>
            <person name="Hansen M."/>
            <person name="Heiman D."/>
            <person name="Howarth C."/>
            <person name="Larimer J."/>
            <person name="Lui A."/>
            <person name="MacDonald P.J.P."/>
            <person name="McCowen C."/>
            <person name="Montmayeur A."/>
            <person name="Murphy C."/>
            <person name="Neiman D."/>
            <person name="Pearson M."/>
            <person name="Priest M."/>
            <person name="Roberts A."/>
            <person name="Saif S."/>
            <person name="Shea T."/>
            <person name="Sisk P."/>
            <person name="Stolte C."/>
            <person name="Sykes S."/>
            <person name="Wortman J."/>
            <person name="Nusbaum C."/>
            <person name="Birren B."/>
        </authorList>
    </citation>
    <scope>NUCLEOTIDE SEQUENCE [LARGE SCALE GENOMIC DNA]</scope>
    <source>
        <strain evidence="3 4">ATCC 38327</strain>
    </source>
</reference>